<dbReference type="RefSeq" id="XP_041558129.1">
    <property type="nucleotide sequence ID" value="XM_041705666.1"/>
</dbReference>
<dbReference type="InterPro" id="IPR036188">
    <property type="entry name" value="FAD/NAD-bd_sf"/>
</dbReference>
<keyword evidence="2" id="KW-0274">FAD</keyword>
<feature type="domain" description="FAD/NAD(P)-binding" evidence="4">
    <location>
        <begin position="180"/>
        <end position="263"/>
    </location>
</feature>
<dbReference type="AlphaFoldDB" id="A0A7R7XQQ6"/>
<keyword evidence="3" id="KW-0560">Oxidoreductase</keyword>
<proteinExistence type="predicted"/>
<keyword evidence="1" id="KW-0285">Flavoprotein</keyword>
<gene>
    <name evidence="5" type="ORF">APUU_50646S</name>
</gene>
<dbReference type="GO" id="GO:0016491">
    <property type="term" value="F:oxidoreductase activity"/>
    <property type="evidence" value="ECO:0007669"/>
    <property type="project" value="UniProtKB-KW"/>
</dbReference>
<sequence>MPKPKRVAIIGAGPSGLAMAKTLLQNFPQGTFSPVIFEKKHRIGGLWAVDYPSSIPGSSSTSTSTSTSNSTSTLAAGVPSSEYRSRGFVDPWMKTNLSRFSVAFSDLSWETALGCSEVPVFPCAWEVRRYLEKYAEVYIPRECLRLGRRVLKVIRCEEGNARARMGWKVSWTDDQESEAARVSGLQDSRVQTDEFDFLVVASGHFGTPSFPNIPGLEGFPRTVHSSNLQNPDDIRGLLGNSPKGKLVVIGGSMSGVEAASSLALHISSLDFTPGSASQAGKDYEVWHVGSGPFWVLPTYLPHQYAGDYSEKDSIPFVPLDLSLYDLGRRPPGMSELAFGPVSPEQISKRNQFFRDMLGKNYGEFGGINITDGQGKENERPPWVGIADYYAEYIRSEAIKTVAGRACSVASPQPEKRTIDIQTPTGMTSLTDVAAIVVATGFKPSDSLSFLPQDILSTLEYSKNDHFLPLILDNWSSAHSEIPDLGFVGFYRGAFWGPAELQAQNLAQTWAKVDLESETPASLPAEEQRSRAAERQKVREFRDFKPAALRGQFPLGDYVGLMRSLARGVNRARLPIEIGRGGGVQPAGPVVPARYPPYPTGRDTQVRNTSQGEVDITMKVLNSTLSAELGQACVGTEAAVFRALHGQWNFERVQTHADAHEVVSSGRVTFHPRYPSCSGYGAEYLCEEMKGDSMTSTSVYRLCDTSRHPNQAAISVWSVDEEISPNAAGELVSELHLGPVGKVLGSGEILIEAKNTNESPTHIYKFYFDRVAITRWSHLVCQQGDGVNRYTTQYSRPADA</sequence>
<dbReference type="GeneID" id="64975940"/>
<keyword evidence="6" id="KW-1185">Reference proteome</keyword>
<reference evidence="5" key="1">
    <citation type="submission" date="2021-01" db="EMBL/GenBank/DDBJ databases">
        <authorList>
            <consortium name="Aspergillus puulaauensis MK2 genome sequencing consortium"/>
            <person name="Kazuki M."/>
            <person name="Futagami T."/>
        </authorList>
    </citation>
    <scope>NUCLEOTIDE SEQUENCE</scope>
    <source>
        <strain evidence="5">MK2</strain>
    </source>
</reference>
<dbReference type="PRINTS" id="PR00368">
    <property type="entry name" value="FADPNR"/>
</dbReference>
<dbReference type="OrthoDB" id="66881at2759"/>
<dbReference type="KEGG" id="apuu:APUU_50646S"/>
<evidence type="ECO:0000313" key="6">
    <source>
        <dbReference type="Proteomes" id="UP000654913"/>
    </source>
</evidence>
<name>A0A7R7XQQ6_9EURO</name>
<dbReference type="PANTHER" id="PTHR23023">
    <property type="entry name" value="DIMETHYLANILINE MONOOXYGENASE"/>
    <property type="match status" value="1"/>
</dbReference>
<dbReference type="InterPro" id="IPR023753">
    <property type="entry name" value="FAD/NAD-binding_dom"/>
</dbReference>
<dbReference type="Pfam" id="PF13450">
    <property type="entry name" value="NAD_binding_8"/>
    <property type="match status" value="1"/>
</dbReference>
<evidence type="ECO:0000259" key="4">
    <source>
        <dbReference type="Pfam" id="PF07992"/>
    </source>
</evidence>
<dbReference type="SUPFAM" id="SSF51905">
    <property type="entry name" value="FAD/NAD(P)-binding domain"/>
    <property type="match status" value="2"/>
</dbReference>
<protein>
    <recommendedName>
        <fullName evidence="4">FAD/NAD(P)-binding domain-containing protein</fullName>
    </recommendedName>
</protein>
<accession>A0A7R7XQQ6</accession>
<evidence type="ECO:0000256" key="2">
    <source>
        <dbReference type="ARBA" id="ARBA00022827"/>
    </source>
</evidence>
<dbReference type="EMBL" id="AP024447">
    <property type="protein sequence ID" value="BCS25935.1"/>
    <property type="molecule type" value="Genomic_DNA"/>
</dbReference>
<dbReference type="InterPro" id="IPR050346">
    <property type="entry name" value="FMO-like"/>
</dbReference>
<dbReference type="Pfam" id="PF07992">
    <property type="entry name" value="Pyr_redox_2"/>
    <property type="match status" value="1"/>
</dbReference>
<evidence type="ECO:0000256" key="3">
    <source>
        <dbReference type="ARBA" id="ARBA00023002"/>
    </source>
</evidence>
<dbReference type="Gene3D" id="3.50.50.60">
    <property type="entry name" value="FAD/NAD(P)-binding domain"/>
    <property type="match status" value="2"/>
</dbReference>
<dbReference type="Proteomes" id="UP000654913">
    <property type="component" value="Chromosome 5"/>
</dbReference>
<reference evidence="5" key="2">
    <citation type="submission" date="2021-02" db="EMBL/GenBank/DDBJ databases">
        <title>Aspergillus puulaauensis MK2 genome sequence.</title>
        <authorList>
            <person name="Futagami T."/>
            <person name="Mori K."/>
            <person name="Kadooka C."/>
            <person name="Tanaka T."/>
        </authorList>
    </citation>
    <scope>NUCLEOTIDE SEQUENCE</scope>
    <source>
        <strain evidence="5">MK2</strain>
    </source>
</reference>
<organism evidence="5 6">
    <name type="scientific">Aspergillus puulaauensis</name>
    <dbReference type="NCBI Taxonomy" id="1220207"/>
    <lineage>
        <taxon>Eukaryota</taxon>
        <taxon>Fungi</taxon>
        <taxon>Dikarya</taxon>
        <taxon>Ascomycota</taxon>
        <taxon>Pezizomycotina</taxon>
        <taxon>Eurotiomycetes</taxon>
        <taxon>Eurotiomycetidae</taxon>
        <taxon>Eurotiales</taxon>
        <taxon>Aspergillaceae</taxon>
        <taxon>Aspergillus</taxon>
    </lineage>
</organism>
<evidence type="ECO:0000313" key="5">
    <source>
        <dbReference type="EMBL" id="BCS25935.1"/>
    </source>
</evidence>
<evidence type="ECO:0000256" key="1">
    <source>
        <dbReference type="ARBA" id="ARBA00022630"/>
    </source>
</evidence>